<feature type="region of interest" description="Disordered" evidence="2">
    <location>
        <begin position="1"/>
        <end position="20"/>
    </location>
</feature>
<dbReference type="SUPFAM" id="SSF63817">
    <property type="entry name" value="Sortase"/>
    <property type="match status" value="1"/>
</dbReference>
<dbReference type="RefSeq" id="WP_084147488.1">
    <property type="nucleotide sequence ID" value="NZ_CP028426.1"/>
</dbReference>
<dbReference type="EMBL" id="PXVD01000010">
    <property type="protein sequence ID" value="MDJ1371257.1"/>
    <property type="molecule type" value="Genomic_DNA"/>
</dbReference>
<sequence>MTALQHSSPRKKSGRRAAAKRRPKVTFTGVLGELLLTVGALLLLFIGWKYFYYDGLAGSAQDEAGASLSQQFEQDYQTADAPELDESGIPIRAMPEGEGQPFAVLYVPAWEGDFSRTIATGTSFYGVLDQYVGAYESSDPVGSVGNFVIAGHRWGYGSAFKEVPDLSVGDNVYIETVDGWYVYTYRSGEYVLPSEVSVLADVPRHPDMKSEDRIMILQTCNPIYTSSLERQVAYTVLVDFVPRSEGPPAEIADTVNARANNGNQDTGGDL</sequence>
<dbReference type="InterPro" id="IPR042003">
    <property type="entry name" value="Sortase_E"/>
</dbReference>
<dbReference type="Gene3D" id="2.40.260.10">
    <property type="entry name" value="Sortase"/>
    <property type="match status" value="1"/>
</dbReference>
<proteinExistence type="predicted"/>
<keyword evidence="3" id="KW-0812">Transmembrane</keyword>
<dbReference type="InterPro" id="IPR053465">
    <property type="entry name" value="Sortase_Class_E"/>
</dbReference>
<evidence type="ECO:0000256" key="1">
    <source>
        <dbReference type="ARBA" id="ARBA00022801"/>
    </source>
</evidence>
<keyword evidence="3" id="KW-0472">Membrane</keyword>
<evidence type="ECO:0000256" key="2">
    <source>
        <dbReference type="SAM" id="MobiDB-lite"/>
    </source>
</evidence>
<feature type="compositionally biased region" description="Polar residues" evidence="2">
    <location>
        <begin position="257"/>
        <end position="270"/>
    </location>
</feature>
<feature type="transmembrane region" description="Helical" evidence="3">
    <location>
        <begin position="25"/>
        <end position="48"/>
    </location>
</feature>
<dbReference type="Pfam" id="PF04203">
    <property type="entry name" value="Sortase"/>
    <property type="match status" value="1"/>
</dbReference>
<name>A0ABT7C7X7_9MICO</name>
<evidence type="ECO:0000256" key="3">
    <source>
        <dbReference type="SAM" id="Phobius"/>
    </source>
</evidence>
<dbReference type="CDD" id="cd05830">
    <property type="entry name" value="Sortase_E"/>
    <property type="match status" value="1"/>
</dbReference>
<reference evidence="4" key="2">
    <citation type="journal article" date="2022" name="Sci. Rep.">
        <title>In silico prediction of the enzymes involved in the degradation of the herbicide molinate by Gulosibacter molinativorax ON4T.</title>
        <authorList>
            <person name="Lopes A.R."/>
            <person name="Bunin E."/>
            <person name="Viana A.T."/>
            <person name="Froufe H."/>
            <person name="Munoz-Merida A."/>
            <person name="Pinho D."/>
            <person name="Figueiredo J."/>
            <person name="Barroso C."/>
            <person name="Vaz-Moreira I."/>
            <person name="Bellanger X."/>
            <person name="Egas C."/>
            <person name="Nunes O.C."/>
        </authorList>
    </citation>
    <scope>NUCLEOTIDE SEQUENCE</scope>
    <source>
        <strain evidence="4">ON4</strain>
    </source>
</reference>
<feature type="region of interest" description="Disordered" evidence="2">
    <location>
        <begin position="249"/>
        <end position="270"/>
    </location>
</feature>
<keyword evidence="1" id="KW-0378">Hydrolase</keyword>
<organism evidence="4 5">
    <name type="scientific">Gulosibacter molinativorax</name>
    <dbReference type="NCBI Taxonomy" id="256821"/>
    <lineage>
        <taxon>Bacteria</taxon>
        <taxon>Bacillati</taxon>
        <taxon>Actinomycetota</taxon>
        <taxon>Actinomycetes</taxon>
        <taxon>Micrococcales</taxon>
        <taxon>Microbacteriaceae</taxon>
        <taxon>Gulosibacter</taxon>
    </lineage>
</organism>
<keyword evidence="3" id="KW-1133">Transmembrane helix</keyword>
<dbReference type="NCBIfam" id="NF033747">
    <property type="entry name" value="class_E_sortase"/>
    <property type="match status" value="1"/>
</dbReference>
<evidence type="ECO:0000313" key="4">
    <source>
        <dbReference type="EMBL" id="MDJ1371257.1"/>
    </source>
</evidence>
<protein>
    <submittedName>
        <fullName evidence="4">Class E sortase</fullName>
    </submittedName>
</protein>
<evidence type="ECO:0000313" key="5">
    <source>
        <dbReference type="Proteomes" id="UP001170379"/>
    </source>
</evidence>
<dbReference type="InterPro" id="IPR023365">
    <property type="entry name" value="Sortase_dom-sf"/>
</dbReference>
<reference evidence="4" key="1">
    <citation type="submission" date="2018-03" db="EMBL/GenBank/DDBJ databases">
        <authorList>
            <person name="Nunes O.C."/>
            <person name="Lopes A.R."/>
            <person name="Froufe H."/>
            <person name="Munoz-Merida A."/>
            <person name="Barroso C."/>
            <person name="Egas C."/>
        </authorList>
    </citation>
    <scope>NUCLEOTIDE SEQUENCE</scope>
    <source>
        <strain evidence="4">ON4</strain>
    </source>
</reference>
<comment type="caution">
    <text evidence="4">The sequence shown here is derived from an EMBL/GenBank/DDBJ whole genome shotgun (WGS) entry which is preliminary data.</text>
</comment>
<gene>
    <name evidence="4" type="ORF">C7K25_07730</name>
</gene>
<dbReference type="InterPro" id="IPR005754">
    <property type="entry name" value="Sortase"/>
</dbReference>
<feature type="compositionally biased region" description="Basic residues" evidence="2">
    <location>
        <begin position="8"/>
        <end position="20"/>
    </location>
</feature>
<accession>A0ABT7C7X7</accession>
<dbReference type="Proteomes" id="UP001170379">
    <property type="component" value="Unassembled WGS sequence"/>
</dbReference>
<keyword evidence="5" id="KW-1185">Reference proteome</keyword>